<dbReference type="RefSeq" id="WP_114075227.1">
    <property type="nucleotide sequence ID" value="NZ_CP030918.1"/>
</dbReference>
<dbReference type="InterPro" id="IPR027417">
    <property type="entry name" value="P-loop_NTPase"/>
</dbReference>
<organism evidence="2 3">
    <name type="scientific">Paracoccus suum</name>
    <dbReference type="NCBI Taxonomy" id="2259340"/>
    <lineage>
        <taxon>Bacteria</taxon>
        <taxon>Pseudomonadati</taxon>
        <taxon>Pseudomonadota</taxon>
        <taxon>Alphaproteobacteria</taxon>
        <taxon>Rhodobacterales</taxon>
        <taxon>Paracoccaceae</taxon>
        <taxon>Paracoccus</taxon>
    </lineage>
</organism>
<name>A0A344PHQ3_9RHOB</name>
<dbReference type="SUPFAM" id="SSF52540">
    <property type="entry name" value="P-loop containing nucleoside triphosphate hydrolases"/>
    <property type="match status" value="1"/>
</dbReference>
<feature type="domain" description="PD-(D/E)XK endonuclease-like" evidence="1">
    <location>
        <begin position="696"/>
        <end position="920"/>
    </location>
</feature>
<dbReference type="KEGG" id="pars:DRW48_03630"/>
<evidence type="ECO:0000259" key="1">
    <source>
        <dbReference type="Pfam" id="PF12705"/>
    </source>
</evidence>
<evidence type="ECO:0000313" key="3">
    <source>
        <dbReference type="Proteomes" id="UP000252023"/>
    </source>
</evidence>
<proteinExistence type="predicted"/>
<gene>
    <name evidence="2" type="ORF">DRW48_03630</name>
</gene>
<dbReference type="InterPro" id="IPR038726">
    <property type="entry name" value="PDDEXK_AddAB-type"/>
</dbReference>
<sequence>MKLGGLYALPPGADFAAGVVDGLLKRNAGQPPETLAQVTIHANSLRTMNALRAAFEARGPLLMPRLRLIADLGDGPIAAPLGRRLDLGALISGLVARRPALAGGQAVPELARSLAGLMAEMQSEGCPPDVFDRLDVGDHAEHWRLSQDFLTIAARFALTGDVRDREARQRVAAECLAADWAAGRNRPDGSVIVAGSTGSHGATQLFLRAVASLPQGAVILPGFDMTQPPAVWSALAGSAGDHPQSRFAPLLAEFGAPAPWTDAAPDQGRNRLISLALRPAPVTDQWIAEGPRLGDLLPPTAALTLIEARTPQAEAEAIAIAIREAVEAGRRVTLIAADRLLTRRVAAALDRWDLVADDSAGQPLSLTAPGMFLRQVAALHGRPLTLDSLLALLKSQVTASGTGAPGDHLRLTRDLELHLRRNGPAFPTGDFLRGWAATAGREAWGGWLADLLDRIVPLGTDREPLPLPDRLARHRALAEALAAGPGGDAARSSLFARQAGGLARGVLDHLTSQADTLHWLTARDFAALLDAELQAQAVRAETPPHPLIRIRGPREARTEATGLVILGGLNEGSWPQAPAPDPWLSRQMRAAAGLTLPERAIGLAAHDFQQAVAAEAVILTRAARDAEAETVPSRWLNRLVNLMKGLPGQNGPAALKAMQTRGQRYLSLAEELARPGTAIPPAPRPAPRPPSPAFSSISVTQVATLIRDPYAIYASAVLRLRPLPPLRPEADASLRGTVLHEITRRFLSPAPAPGTPPDVLAARFMAIADDVLAQQVPWPSARAFWMHRLRQIAPQLMADEAVRLAEGQPIVIERKTLFAVPLPDPALSLRLVAQPDRIDLLPGGAARVYDYKTGSPPSARDIESHDKQLPLTAALLTRGAFVPPGAAQVEGMAYIHLGGKGMTEDRTMSEDAVAETWDRFVALAMRYLTGTAGFTARRTAGGHASDYEHLSRAGEWGPETLPTQIALAHPPGAAND</sequence>
<accession>A0A344PHQ3</accession>
<dbReference type="EMBL" id="CP030918">
    <property type="protein sequence ID" value="AXC48908.1"/>
    <property type="molecule type" value="Genomic_DNA"/>
</dbReference>
<dbReference type="OrthoDB" id="9780606at2"/>
<reference evidence="3" key="1">
    <citation type="submission" date="2018-07" db="EMBL/GenBank/DDBJ databases">
        <title>Genome sequencing of Paracoccus sp. SC2-6.</title>
        <authorList>
            <person name="Heo J."/>
            <person name="Kim S.-J."/>
            <person name="Kwon S.-W."/>
        </authorList>
    </citation>
    <scope>NUCLEOTIDE SEQUENCE [LARGE SCALE GENOMIC DNA]</scope>
    <source>
        <strain evidence="3">SC2-6</strain>
    </source>
</reference>
<evidence type="ECO:0000313" key="2">
    <source>
        <dbReference type="EMBL" id="AXC48908.1"/>
    </source>
</evidence>
<dbReference type="AlphaFoldDB" id="A0A344PHQ3"/>
<dbReference type="Pfam" id="PF12705">
    <property type="entry name" value="PDDEXK_1"/>
    <property type="match status" value="1"/>
</dbReference>
<dbReference type="Proteomes" id="UP000252023">
    <property type="component" value="Chromosome"/>
</dbReference>
<protein>
    <submittedName>
        <fullName evidence="2">Double-strand break repair protein AddB</fullName>
    </submittedName>
</protein>
<keyword evidence="3" id="KW-1185">Reference proteome</keyword>